<evidence type="ECO:0000256" key="3">
    <source>
        <dbReference type="ARBA" id="ARBA00022475"/>
    </source>
</evidence>
<dbReference type="GO" id="GO:0005524">
    <property type="term" value="F:ATP binding"/>
    <property type="evidence" value="ECO:0007669"/>
    <property type="project" value="UniProtKB-KW"/>
</dbReference>
<feature type="compositionally biased region" description="Low complexity" evidence="9">
    <location>
        <begin position="143"/>
        <end position="157"/>
    </location>
</feature>
<gene>
    <name evidence="12" type="ORF">EDD33_1346</name>
</gene>
<dbReference type="Proteomes" id="UP000281738">
    <property type="component" value="Unassembled WGS sequence"/>
</dbReference>
<keyword evidence="4 10" id="KW-0812">Transmembrane</keyword>
<dbReference type="CDD" id="cd05387">
    <property type="entry name" value="BY-kinase"/>
    <property type="match status" value="1"/>
</dbReference>
<comment type="similarity">
    <text evidence="2">Belongs to the CpsC/CapA family.</text>
</comment>
<keyword evidence="3" id="KW-1003">Cell membrane</keyword>
<evidence type="ECO:0000256" key="9">
    <source>
        <dbReference type="SAM" id="MobiDB-lite"/>
    </source>
</evidence>
<reference evidence="12 13" key="1">
    <citation type="submission" date="2018-11" db="EMBL/GenBank/DDBJ databases">
        <title>Sequencing the genomes of 1000 actinobacteria strains.</title>
        <authorList>
            <person name="Klenk H.-P."/>
        </authorList>
    </citation>
    <scope>NUCLEOTIDE SEQUENCE [LARGE SCALE GENOMIC DNA]</scope>
    <source>
        <strain evidence="12 13">DSM 12652</strain>
    </source>
</reference>
<evidence type="ECO:0000256" key="2">
    <source>
        <dbReference type="ARBA" id="ARBA00006683"/>
    </source>
</evidence>
<evidence type="ECO:0000256" key="5">
    <source>
        <dbReference type="ARBA" id="ARBA00022741"/>
    </source>
</evidence>
<dbReference type="OrthoDB" id="9812433at2"/>
<evidence type="ECO:0000256" key="8">
    <source>
        <dbReference type="ARBA" id="ARBA00023136"/>
    </source>
</evidence>
<dbReference type="RefSeq" id="WP_123389646.1">
    <property type="nucleotide sequence ID" value="NZ_RKHO01000001.1"/>
</dbReference>
<dbReference type="InterPro" id="IPR050445">
    <property type="entry name" value="Bact_polysacc_biosynth/exp"/>
</dbReference>
<evidence type="ECO:0000256" key="7">
    <source>
        <dbReference type="ARBA" id="ARBA00022989"/>
    </source>
</evidence>
<comment type="caution">
    <text evidence="12">The sequence shown here is derived from an EMBL/GenBank/DDBJ whole genome shotgun (WGS) entry which is preliminary data.</text>
</comment>
<sequence>MTLRGIWGLVRFNWLTLVAVTAVGAGLGALLASSMTPQYTARSEVFVSVNNGSNTSEIAEGASYSQDQARNFAAVVTREVVLEDIVDSLDLPMTVSDLRDHVSATVPLNTSIITISVVDTSAQRAAAIANSLSQGLAREIPQLAPSSSNSSTPLSLKPVERAVPPQSPSSPHTNLVIVLGALLMLSATVLVLAVRDLIKGKVRSADQAVEITGAPLLGTITSHRALHKRPMASATENALRAEQYRQIRTNLRFIQMDHGHKVFLFTSSIPGEAKSTTAANVAATLAEDGVRVCLVEADLRKPRLAETMNLVDGVGFTSVLARSLSLDDALQPWGDHGLSVLLAGEVPPNPSELLGSSRAQTLLNEIRTRFEVTIIDAPPLIPVTDATLLARFAGGAVMVVSEGTVEVRELRRAVERMGMVDAPVLGTIVTMSKDATSGTYYGSYVTQSNRSARGNRAYAERAPRSDPAGRSRARSDA</sequence>
<keyword evidence="8 10" id="KW-0472">Membrane</keyword>
<evidence type="ECO:0000259" key="11">
    <source>
        <dbReference type="Pfam" id="PF02706"/>
    </source>
</evidence>
<dbReference type="InterPro" id="IPR005702">
    <property type="entry name" value="Wzc-like_C"/>
</dbReference>
<keyword evidence="13" id="KW-1185">Reference proteome</keyword>
<dbReference type="PANTHER" id="PTHR32309:SF13">
    <property type="entry name" value="FERRIC ENTEROBACTIN TRANSPORT PROTEIN FEPE"/>
    <property type="match status" value="1"/>
</dbReference>
<dbReference type="AlphaFoldDB" id="A0A3N2CSW0"/>
<dbReference type="NCBIfam" id="TIGR01007">
    <property type="entry name" value="eps_fam"/>
    <property type="match status" value="1"/>
</dbReference>
<protein>
    <submittedName>
        <fullName evidence="12">Capsular exopolysaccharide synthesis family protein</fullName>
    </submittedName>
</protein>
<name>A0A3N2CSW0_9ACTN</name>
<proteinExistence type="inferred from homology"/>
<evidence type="ECO:0000313" key="12">
    <source>
        <dbReference type="EMBL" id="ROR90506.1"/>
    </source>
</evidence>
<feature type="region of interest" description="Disordered" evidence="9">
    <location>
        <begin position="143"/>
        <end position="170"/>
    </location>
</feature>
<comment type="subcellular location">
    <subcellularLocation>
        <location evidence="1">Cell membrane</location>
        <topology evidence="1">Multi-pass membrane protein</topology>
    </subcellularLocation>
</comment>
<dbReference type="InterPro" id="IPR033756">
    <property type="entry name" value="YlxH/NBP35"/>
</dbReference>
<feature type="transmembrane region" description="Helical" evidence="10">
    <location>
        <begin position="12"/>
        <end position="32"/>
    </location>
</feature>
<dbReference type="InterPro" id="IPR027417">
    <property type="entry name" value="P-loop_NTPase"/>
</dbReference>
<dbReference type="EMBL" id="RKHO01000001">
    <property type="protein sequence ID" value="ROR90506.1"/>
    <property type="molecule type" value="Genomic_DNA"/>
</dbReference>
<evidence type="ECO:0000256" key="10">
    <source>
        <dbReference type="SAM" id="Phobius"/>
    </source>
</evidence>
<evidence type="ECO:0000256" key="4">
    <source>
        <dbReference type="ARBA" id="ARBA00022692"/>
    </source>
</evidence>
<organism evidence="12 13">
    <name type="scientific">Nocardioides aurantiacus</name>
    <dbReference type="NCBI Taxonomy" id="86796"/>
    <lineage>
        <taxon>Bacteria</taxon>
        <taxon>Bacillati</taxon>
        <taxon>Actinomycetota</taxon>
        <taxon>Actinomycetes</taxon>
        <taxon>Propionibacteriales</taxon>
        <taxon>Nocardioidaceae</taxon>
        <taxon>Nocardioides</taxon>
    </lineage>
</organism>
<evidence type="ECO:0000313" key="13">
    <source>
        <dbReference type="Proteomes" id="UP000281738"/>
    </source>
</evidence>
<dbReference type="GO" id="GO:0004713">
    <property type="term" value="F:protein tyrosine kinase activity"/>
    <property type="evidence" value="ECO:0007669"/>
    <property type="project" value="TreeGrafter"/>
</dbReference>
<dbReference type="Pfam" id="PF10609">
    <property type="entry name" value="ParA"/>
    <property type="match status" value="1"/>
</dbReference>
<feature type="compositionally biased region" description="Basic and acidic residues" evidence="9">
    <location>
        <begin position="458"/>
        <end position="477"/>
    </location>
</feature>
<dbReference type="PANTHER" id="PTHR32309">
    <property type="entry name" value="TYROSINE-PROTEIN KINASE"/>
    <property type="match status" value="1"/>
</dbReference>
<keyword evidence="5" id="KW-0547">Nucleotide-binding</keyword>
<keyword evidence="7 10" id="KW-1133">Transmembrane helix</keyword>
<keyword evidence="6" id="KW-0067">ATP-binding</keyword>
<dbReference type="InterPro" id="IPR003856">
    <property type="entry name" value="LPS_length_determ_N"/>
</dbReference>
<dbReference type="Pfam" id="PF02706">
    <property type="entry name" value="Wzz"/>
    <property type="match status" value="1"/>
</dbReference>
<evidence type="ECO:0000256" key="1">
    <source>
        <dbReference type="ARBA" id="ARBA00004651"/>
    </source>
</evidence>
<accession>A0A3N2CSW0</accession>
<evidence type="ECO:0000256" key="6">
    <source>
        <dbReference type="ARBA" id="ARBA00022840"/>
    </source>
</evidence>
<dbReference type="SUPFAM" id="SSF52540">
    <property type="entry name" value="P-loop containing nucleoside triphosphate hydrolases"/>
    <property type="match status" value="1"/>
</dbReference>
<dbReference type="GO" id="GO:0005886">
    <property type="term" value="C:plasma membrane"/>
    <property type="evidence" value="ECO:0007669"/>
    <property type="project" value="UniProtKB-SubCell"/>
</dbReference>
<dbReference type="Gene3D" id="3.40.50.300">
    <property type="entry name" value="P-loop containing nucleotide triphosphate hydrolases"/>
    <property type="match status" value="1"/>
</dbReference>
<feature type="domain" description="Polysaccharide chain length determinant N-terminal" evidence="11">
    <location>
        <begin position="2"/>
        <end position="82"/>
    </location>
</feature>
<feature type="transmembrane region" description="Helical" evidence="10">
    <location>
        <begin position="175"/>
        <end position="194"/>
    </location>
</feature>
<feature type="region of interest" description="Disordered" evidence="9">
    <location>
        <begin position="450"/>
        <end position="477"/>
    </location>
</feature>